<feature type="binding site" description="axial binding residue" evidence="8">
    <location>
        <position position="431"/>
    </location>
    <ligand>
        <name>heme</name>
        <dbReference type="ChEBI" id="CHEBI:30413"/>
    </ligand>
    <ligandPart>
        <name>Fe</name>
        <dbReference type="ChEBI" id="CHEBI:18248"/>
    </ligandPart>
</feature>
<dbReference type="GO" id="GO:0004497">
    <property type="term" value="F:monooxygenase activity"/>
    <property type="evidence" value="ECO:0007669"/>
    <property type="project" value="UniProtKB-KW"/>
</dbReference>
<dbReference type="GeneID" id="63743342"/>
<comment type="similarity">
    <text evidence="2 9">Belongs to the cytochrome P450 family.</text>
</comment>
<proteinExistence type="inferred from homology"/>
<dbReference type="GO" id="GO:0016705">
    <property type="term" value="F:oxidoreductase activity, acting on paired donors, with incorporation or reduction of molecular oxygen"/>
    <property type="evidence" value="ECO:0007669"/>
    <property type="project" value="InterPro"/>
</dbReference>
<dbReference type="InterPro" id="IPR050121">
    <property type="entry name" value="Cytochrome_P450_monoxygenase"/>
</dbReference>
<feature type="chain" id="PRO_5013086691" description="Cytochrome P450" evidence="10">
    <location>
        <begin position="23"/>
        <end position="482"/>
    </location>
</feature>
<evidence type="ECO:0000256" key="3">
    <source>
        <dbReference type="ARBA" id="ARBA00022617"/>
    </source>
</evidence>
<dbReference type="VEuPathDB" id="FungiDB:ASPWEDRAFT_102595"/>
<gene>
    <name evidence="11" type="ORF">ASPWEDRAFT_102595</name>
</gene>
<evidence type="ECO:0000256" key="4">
    <source>
        <dbReference type="ARBA" id="ARBA00022723"/>
    </source>
</evidence>
<dbReference type="PROSITE" id="PS00086">
    <property type="entry name" value="CYTOCHROME_P450"/>
    <property type="match status" value="1"/>
</dbReference>
<dbReference type="InterPro" id="IPR036396">
    <property type="entry name" value="Cyt_P450_sf"/>
</dbReference>
<name>A0A1L9S2W7_ASPWE</name>
<evidence type="ECO:0000256" key="1">
    <source>
        <dbReference type="ARBA" id="ARBA00001971"/>
    </source>
</evidence>
<evidence type="ECO:0000256" key="7">
    <source>
        <dbReference type="ARBA" id="ARBA00023033"/>
    </source>
</evidence>
<dbReference type="Pfam" id="PF00067">
    <property type="entry name" value="p450"/>
    <property type="match status" value="1"/>
</dbReference>
<evidence type="ECO:0000256" key="10">
    <source>
        <dbReference type="SAM" id="SignalP"/>
    </source>
</evidence>
<keyword evidence="10" id="KW-0732">Signal</keyword>
<dbReference type="PRINTS" id="PR00463">
    <property type="entry name" value="EP450I"/>
</dbReference>
<evidence type="ECO:0008006" key="13">
    <source>
        <dbReference type="Google" id="ProtNLM"/>
    </source>
</evidence>
<feature type="signal peptide" evidence="10">
    <location>
        <begin position="1"/>
        <end position="22"/>
    </location>
</feature>
<evidence type="ECO:0000256" key="6">
    <source>
        <dbReference type="ARBA" id="ARBA00023004"/>
    </source>
</evidence>
<dbReference type="InterPro" id="IPR001128">
    <property type="entry name" value="Cyt_P450"/>
</dbReference>
<evidence type="ECO:0000256" key="5">
    <source>
        <dbReference type="ARBA" id="ARBA00023002"/>
    </source>
</evidence>
<sequence length="482" mass="55768">MLTPLLFTFILFLIYHLYKTISSPLSSLPGPILTRLTRLWYFHRVRNGHFEQDNISLHKQYGPIVRVAPNMYSVADLSSIKTIYGMGSKFPKSDWYEVWKHPDPDRWALFPDRDVRRHAETRKRFTNLFSMSSVVHYESFVDDCADIFIQRVKEHADTALSLDMGHWFQCYAFDVIGNITFGERFGFLDRGEDIQGTIAALRKVVRYGTLIGIYPRLHPWLFGILSRFSWSGAGGRLYIMQFVQRMIAKHGQSEKQHFLGKMVKAKEENPDKVTDYHLFIMCQSNIVAGSDTTAVTLSAIVYHLCRCPDVLSRLKREIDEYTVKGKCSEKVTFKESQDMPYLQAVIKEALRIHSANGLPLWREVPEGMEISGRFFPAGTVVGVNVWVAHYNEDVFEDAASFRPERWIEAGPDKLKAMNEMFMPFGLGSRTCLGRHISILEISKLVPRLLREFDFTLLRENWTTENLWFVKPTDLDVLVRKIV</sequence>
<evidence type="ECO:0000313" key="11">
    <source>
        <dbReference type="EMBL" id="OJJ41504.1"/>
    </source>
</evidence>
<dbReference type="EMBL" id="KV878209">
    <property type="protein sequence ID" value="OJJ41504.1"/>
    <property type="molecule type" value="Genomic_DNA"/>
</dbReference>
<dbReference type="Proteomes" id="UP000184383">
    <property type="component" value="Unassembled WGS sequence"/>
</dbReference>
<dbReference type="GO" id="GO:0020037">
    <property type="term" value="F:heme binding"/>
    <property type="evidence" value="ECO:0007669"/>
    <property type="project" value="InterPro"/>
</dbReference>
<dbReference type="PANTHER" id="PTHR24305">
    <property type="entry name" value="CYTOCHROME P450"/>
    <property type="match status" value="1"/>
</dbReference>
<dbReference type="PANTHER" id="PTHR24305:SF188">
    <property type="entry name" value="P450, PUTATIVE (EUROFUNG)-RELATED"/>
    <property type="match status" value="1"/>
</dbReference>
<comment type="cofactor">
    <cofactor evidence="1 8">
        <name>heme</name>
        <dbReference type="ChEBI" id="CHEBI:30413"/>
    </cofactor>
</comment>
<dbReference type="AlphaFoldDB" id="A0A1L9S2W7"/>
<keyword evidence="5 9" id="KW-0560">Oxidoreductase</keyword>
<keyword evidence="4 8" id="KW-0479">Metal-binding</keyword>
<dbReference type="InterPro" id="IPR017972">
    <property type="entry name" value="Cyt_P450_CS"/>
</dbReference>
<protein>
    <recommendedName>
        <fullName evidence="13">Cytochrome P450</fullName>
    </recommendedName>
</protein>
<dbReference type="SUPFAM" id="SSF48264">
    <property type="entry name" value="Cytochrome P450"/>
    <property type="match status" value="1"/>
</dbReference>
<keyword evidence="12" id="KW-1185">Reference proteome</keyword>
<dbReference type="Gene3D" id="1.10.630.10">
    <property type="entry name" value="Cytochrome P450"/>
    <property type="match status" value="1"/>
</dbReference>
<dbReference type="PRINTS" id="PR00385">
    <property type="entry name" value="P450"/>
</dbReference>
<dbReference type="FunFam" id="1.10.630.10:FF:000050">
    <property type="entry name" value="Cytochrome P450 monooxygenase"/>
    <property type="match status" value="1"/>
</dbReference>
<reference evidence="12" key="1">
    <citation type="journal article" date="2017" name="Genome Biol.">
        <title>Comparative genomics reveals high biological diversity and specific adaptations in the industrially and medically important fungal genus Aspergillus.</title>
        <authorList>
            <person name="de Vries R.P."/>
            <person name="Riley R."/>
            <person name="Wiebenga A."/>
            <person name="Aguilar-Osorio G."/>
            <person name="Amillis S."/>
            <person name="Uchima C.A."/>
            <person name="Anderluh G."/>
            <person name="Asadollahi M."/>
            <person name="Askin M."/>
            <person name="Barry K."/>
            <person name="Battaglia E."/>
            <person name="Bayram O."/>
            <person name="Benocci T."/>
            <person name="Braus-Stromeyer S.A."/>
            <person name="Caldana C."/>
            <person name="Canovas D."/>
            <person name="Cerqueira G.C."/>
            <person name="Chen F."/>
            <person name="Chen W."/>
            <person name="Choi C."/>
            <person name="Clum A."/>
            <person name="Dos Santos R.A."/>
            <person name="Damasio A.R."/>
            <person name="Diallinas G."/>
            <person name="Emri T."/>
            <person name="Fekete E."/>
            <person name="Flipphi M."/>
            <person name="Freyberg S."/>
            <person name="Gallo A."/>
            <person name="Gournas C."/>
            <person name="Habgood R."/>
            <person name="Hainaut M."/>
            <person name="Harispe M.L."/>
            <person name="Henrissat B."/>
            <person name="Hilden K.S."/>
            <person name="Hope R."/>
            <person name="Hossain A."/>
            <person name="Karabika E."/>
            <person name="Karaffa L."/>
            <person name="Karanyi Z."/>
            <person name="Krasevec N."/>
            <person name="Kuo A."/>
            <person name="Kusch H."/>
            <person name="LaButti K."/>
            <person name="Lagendijk E.L."/>
            <person name="Lapidus A."/>
            <person name="Levasseur A."/>
            <person name="Lindquist E."/>
            <person name="Lipzen A."/>
            <person name="Logrieco A.F."/>
            <person name="MacCabe A."/>
            <person name="Maekelae M.R."/>
            <person name="Malavazi I."/>
            <person name="Melin P."/>
            <person name="Meyer V."/>
            <person name="Mielnichuk N."/>
            <person name="Miskei M."/>
            <person name="Molnar A.P."/>
            <person name="Mule G."/>
            <person name="Ngan C.Y."/>
            <person name="Orejas M."/>
            <person name="Orosz E."/>
            <person name="Ouedraogo J.P."/>
            <person name="Overkamp K.M."/>
            <person name="Park H.-S."/>
            <person name="Perrone G."/>
            <person name="Piumi F."/>
            <person name="Punt P.J."/>
            <person name="Ram A.F."/>
            <person name="Ramon A."/>
            <person name="Rauscher S."/>
            <person name="Record E."/>
            <person name="Riano-Pachon D.M."/>
            <person name="Robert V."/>
            <person name="Roehrig J."/>
            <person name="Ruller R."/>
            <person name="Salamov A."/>
            <person name="Salih N.S."/>
            <person name="Samson R.A."/>
            <person name="Sandor E."/>
            <person name="Sanguinetti M."/>
            <person name="Schuetze T."/>
            <person name="Sepcic K."/>
            <person name="Shelest E."/>
            <person name="Sherlock G."/>
            <person name="Sophianopoulou V."/>
            <person name="Squina F.M."/>
            <person name="Sun H."/>
            <person name="Susca A."/>
            <person name="Todd R.B."/>
            <person name="Tsang A."/>
            <person name="Unkles S.E."/>
            <person name="van de Wiele N."/>
            <person name="van Rossen-Uffink D."/>
            <person name="Oliveira J.V."/>
            <person name="Vesth T.C."/>
            <person name="Visser J."/>
            <person name="Yu J.-H."/>
            <person name="Zhou M."/>
            <person name="Andersen M.R."/>
            <person name="Archer D.B."/>
            <person name="Baker S.E."/>
            <person name="Benoit I."/>
            <person name="Brakhage A.A."/>
            <person name="Braus G.H."/>
            <person name="Fischer R."/>
            <person name="Frisvad J.C."/>
            <person name="Goldman G.H."/>
            <person name="Houbraken J."/>
            <person name="Oakley B."/>
            <person name="Pocsi I."/>
            <person name="Scazzocchio C."/>
            <person name="Seiboth B."/>
            <person name="vanKuyk P.A."/>
            <person name="Wortman J."/>
            <person name="Dyer P.S."/>
            <person name="Grigoriev I.V."/>
        </authorList>
    </citation>
    <scope>NUCLEOTIDE SEQUENCE [LARGE SCALE GENOMIC DNA]</scope>
    <source>
        <strain evidence="12">DTO 134E9</strain>
    </source>
</reference>
<dbReference type="OrthoDB" id="3934656at2759"/>
<evidence type="ECO:0000256" key="9">
    <source>
        <dbReference type="RuleBase" id="RU000461"/>
    </source>
</evidence>
<dbReference type="STRING" id="1073089.A0A1L9S2W7"/>
<evidence type="ECO:0000256" key="8">
    <source>
        <dbReference type="PIRSR" id="PIRSR602401-1"/>
    </source>
</evidence>
<dbReference type="InterPro" id="IPR002401">
    <property type="entry name" value="Cyt_P450_E_grp-I"/>
</dbReference>
<organism evidence="11 12">
    <name type="scientific">Aspergillus wentii DTO 134E9</name>
    <dbReference type="NCBI Taxonomy" id="1073089"/>
    <lineage>
        <taxon>Eukaryota</taxon>
        <taxon>Fungi</taxon>
        <taxon>Dikarya</taxon>
        <taxon>Ascomycota</taxon>
        <taxon>Pezizomycotina</taxon>
        <taxon>Eurotiomycetes</taxon>
        <taxon>Eurotiomycetidae</taxon>
        <taxon>Eurotiales</taxon>
        <taxon>Aspergillaceae</taxon>
        <taxon>Aspergillus</taxon>
        <taxon>Aspergillus subgen. Cremei</taxon>
    </lineage>
</organism>
<keyword evidence="6 8" id="KW-0408">Iron</keyword>
<accession>A0A1L9S2W7</accession>
<evidence type="ECO:0000256" key="2">
    <source>
        <dbReference type="ARBA" id="ARBA00010617"/>
    </source>
</evidence>
<dbReference type="GO" id="GO:0005506">
    <property type="term" value="F:iron ion binding"/>
    <property type="evidence" value="ECO:0007669"/>
    <property type="project" value="InterPro"/>
</dbReference>
<dbReference type="CDD" id="cd11060">
    <property type="entry name" value="CYP57A1-like"/>
    <property type="match status" value="1"/>
</dbReference>
<dbReference type="RefSeq" id="XP_040695180.1">
    <property type="nucleotide sequence ID" value="XM_040827494.1"/>
</dbReference>
<evidence type="ECO:0000313" key="12">
    <source>
        <dbReference type="Proteomes" id="UP000184383"/>
    </source>
</evidence>
<keyword evidence="3 8" id="KW-0349">Heme</keyword>
<keyword evidence="7 9" id="KW-0503">Monooxygenase</keyword>